<dbReference type="Proteomes" id="UP000007305">
    <property type="component" value="Chromosome 3"/>
</dbReference>
<dbReference type="InterPro" id="IPR050130">
    <property type="entry name" value="ClpA_ClpB"/>
</dbReference>
<proteinExistence type="predicted"/>
<evidence type="ECO:0000256" key="1">
    <source>
        <dbReference type="ARBA" id="ARBA00022737"/>
    </source>
</evidence>
<keyword evidence="6" id="KW-1185">Reference proteome</keyword>
<evidence type="ECO:0000313" key="6">
    <source>
        <dbReference type="Proteomes" id="UP000007305"/>
    </source>
</evidence>
<reference evidence="5" key="3">
    <citation type="submission" date="2021-05" db="UniProtKB">
        <authorList>
            <consortium name="EnsemblPlants"/>
        </authorList>
    </citation>
    <scope>IDENTIFICATION</scope>
    <source>
        <strain evidence="5">cv. B73</strain>
    </source>
</reference>
<dbReference type="AlphaFoldDB" id="A0A804MZ47"/>
<keyword evidence="1" id="KW-0677">Repeat</keyword>
<dbReference type="InterPro" id="IPR027417">
    <property type="entry name" value="P-loop_NTPase"/>
</dbReference>
<evidence type="ECO:0000256" key="3">
    <source>
        <dbReference type="ARBA" id="ARBA00022840"/>
    </source>
</evidence>
<keyword evidence="3" id="KW-0067">ATP-binding</keyword>
<evidence type="ECO:0000256" key="4">
    <source>
        <dbReference type="SAM" id="MobiDB-lite"/>
    </source>
</evidence>
<dbReference type="GO" id="GO:0005524">
    <property type="term" value="F:ATP binding"/>
    <property type="evidence" value="ECO:0007669"/>
    <property type="project" value="UniProtKB-KW"/>
</dbReference>
<reference evidence="6" key="1">
    <citation type="submission" date="2015-12" db="EMBL/GenBank/DDBJ databases">
        <title>Update maize B73 reference genome by single molecule sequencing technologies.</title>
        <authorList>
            <consortium name="Maize Genome Sequencing Project"/>
            <person name="Ware D."/>
        </authorList>
    </citation>
    <scope>NUCLEOTIDE SEQUENCE [LARGE SCALE GENOMIC DNA]</scope>
    <source>
        <strain evidence="6">cv. B73</strain>
    </source>
</reference>
<name>A0A804MZ47_MAIZE</name>
<dbReference type="Gramene" id="Zm00001eb122590_T001">
    <property type="protein sequence ID" value="Zm00001eb122590_P001"/>
    <property type="gene ID" value="Zm00001eb122590"/>
</dbReference>
<protein>
    <submittedName>
        <fullName evidence="5">Uncharacterized protein</fullName>
    </submittedName>
</protein>
<dbReference type="PANTHER" id="PTHR11638:SF155">
    <property type="entry name" value="CHAPERONE PROTEIN CLPC1, CHLOROPLASTIC-LIKE"/>
    <property type="match status" value="1"/>
</dbReference>
<dbReference type="Gene3D" id="2.30.30.140">
    <property type="match status" value="1"/>
</dbReference>
<dbReference type="CDD" id="cd00009">
    <property type="entry name" value="AAA"/>
    <property type="match status" value="1"/>
</dbReference>
<evidence type="ECO:0000256" key="2">
    <source>
        <dbReference type="ARBA" id="ARBA00022741"/>
    </source>
</evidence>
<dbReference type="Gene3D" id="3.40.50.300">
    <property type="entry name" value="P-loop containing nucleotide triphosphate hydrolases"/>
    <property type="match status" value="1"/>
</dbReference>
<dbReference type="EnsemblPlants" id="Zm00001eb122590_T001">
    <property type="protein sequence ID" value="Zm00001eb122590_P001"/>
    <property type="gene ID" value="Zm00001eb122590"/>
</dbReference>
<feature type="region of interest" description="Disordered" evidence="4">
    <location>
        <begin position="55"/>
        <end position="77"/>
    </location>
</feature>
<dbReference type="PANTHER" id="PTHR11638">
    <property type="entry name" value="ATP-DEPENDENT CLP PROTEASE"/>
    <property type="match status" value="1"/>
</dbReference>
<accession>A0A804MZ47</accession>
<organism evidence="5 6">
    <name type="scientific">Zea mays</name>
    <name type="common">Maize</name>
    <dbReference type="NCBI Taxonomy" id="4577"/>
    <lineage>
        <taxon>Eukaryota</taxon>
        <taxon>Viridiplantae</taxon>
        <taxon>Streptophyta</taxon>
        <taxon>Embryophyta</taxon>
        <taxon>Tracheophyta</taxon>
        <taxon>Spermatophyta</taxon>
        <taxon>Magnoliopsida</taxon>
        <taxon>Liliopsida</taxon>
        <taxon>Poales</taxon>
        <taxon>Poaceae</taxon>
        <taxon>PACMAD clade</taxon>
        <taxon>Panicoideae</taxon>
        <taxon>Andropogonodae</taxon>
        <taxon>Andropogoneae</taxon>
        <taxon>Tripsacinae</taxon>
        <taxon>Zea</taxon>
    </lineage>
</organism>
<sequence length="236" mass="25808">MARSGSGGNADPLPPPWRTKNNPCLIGEPGVGKTAIAEGLAQRIANWDVPETIEGKKSVGSMDEDDDSPASGSGRHKKKLRLIMGLHDGSAKVQTGISLNTLGSLGYEIDHGWRQRIAVCHSKLEHRGVVVNPTQQAAADAMPTQPRGVAVLSVMLFGWRTEFSGEKKYMWVRQGLIFPFLDYMNRFQGQTELSSCKPVDFRRAVEEAFLADQGFSEVVVHCSTKGIYAHTNVSQE</sequence>
<evidence type="ECO:0000313" key="5">
    <source>
        <dbReference type="EnsemblPlants" id="Zm00001eb122590_P001"/>
    </source>
</evidence>
<dbReference type="InParanoid" id="A0A804MZ47"/>
<feature type="region of interest" description="Disordered" evidence="4">
    <location>
        <begin position="1"/>
        <end position="26"/>
    </location>
</feature>
<keyword evidence="2" id="KW-0547">Nucleotide-binding</keyword>
<dbReference type="SUPFAM" id="SSF52540">
    <property type="entry name" value="P-loop containing nucleoside triphosphate hydrolases"/>
    <property type="match status" value="2"/>
</dbReference>
<reference evidence="5" key="2">
    <citation type="submission" date="2019-07" db="EMBL/GenBank/DDBJ databases">
        <authorList>
            <person name="Seetharam A."/>
            <person name="Woodhouse M."/>
            <person name="Cannon E."/>
        </authorList>
    </citation>
    <scope>NUCLEOTIDE SEQUENCE [LARGE SCALE GENOMIC DNA]</scope>
    <source>
        <strain evidence="5">cv. B73</strain>
    </source>
</reference>